<proteinExistence type="predicted"/>
<feature type="domain" description="Leucine-rich repeat-containing N-terminal plant-type" evidence="3">
    <location>
        <begin position="23"/>
        <end position="56"/>
    </location>
</feature>
<evidence type="ECO:0000256" key="2">
    <source>
        <dbReference type="ARBA" id="ARBA00022737"/>
    </source>
</evidence>
<keyword evidence="1" id="KW-0433">Leucine-rich repeat</keyword>
<sequence>MILLVVIELRFYSSNSQNLTCHPRELEALRDFINEVDSKPDGWDFNSTGDCCEWEGMHMLFFASLKRSGQEDTENHQAEDCPSS</sequence>
<keyword evidence="2" id="KW-0677">Repeat</keyword>
<organism evidence="4">
    <name type="scientific">Brassica oleracea</name>
    <name type="common">Wild cabbage</name>
    <dbReference type="NCBI Taxonomy" id="3712"/>
    <lineage>
        <taxon>Eukaryota</taxon>
        <taxon>Viridiplantae</taxon>
        <taxon>Streptophyta</taxon>
        <taxon>Embryophyta</taxon>
        <taxon>Tracheophyta</taxon>
        <taxon>Spermatophyta</taxon>
        <taxon>Magnoliopsida</taxon>
        <taxon>eudicotyledons</taxon>
        <taxon>Gunneridae</taxon>
        <taxon>Pentapetalae</taxon>
        <taxon>rosids</taxon>
        <taxon>malvids</taxon>
        <taxon>Brassicales</taxon>
        <taxon>Brassicaceae</taxon>
        <taxon>Brassiceae</taxon>
        <taxon>Brassica</taxon>
    </lineage>
</organism>
<accession>A0A3P6F0Q6</accession>
<gene>
    <name evidence="4" type="ORF">BOLC5T30973H</name>
</gene>
<evidence type="ECO:0000256" key="1">
    <source>
        <dbReference type="ARBA" id="ARBA00022614"/>
    </source>
</evidence>
<reference evidence="4" key="1">
    <citation type="submission" date="2018-11" db="EMBL/GenBank/DDBJ databases">
        <authorList>
            <consortium name="Genoscope - CEA"/>
            <person name="William W."/>
        </authorList>
    </citation>
    <scope>NUCLEOTIDE SEQUENCE</scope>
</reference>
<dbReference type="Pfam" id="PF08263">
    <property type="entry name" value="LRRNT_2"/>
    <property type="match status" value="1"/>
</dbReference>
<evidence type="ECO:0000259" key="3">
    <source>
        <dbReference type="Pfam" id="PF08263"/>
    </source>
</evidence>
<dbReference type="EMBL" id="LR031877">
    <property type="protein sequence ID" value="VDD43426.1"/>
    <property type="molecule type" value="Genomic_DNA"/>
</dbReference>
<name>A0A3P6F0Q6_BRAOL</name>
<dbReference type="InterPro" id="IPR013210">
    <property type="entry name" value="LRR_N_plant-typ"/>
</dbReference>
<dbReference type="AlphaFoldDB" id="A0A3P6F0Q6"/>
<protein>
    <recommendedName>
        <fullName evidence="3">Leucine-rich repeat-containing N-terminal plant-type domain-containing protein</fullName>
    </recommendedName>
</protein>
<evidence type="ECO:0000313" key="4">
    <source>
        <dbReference type="EMBL" id="VDD43426.1"/>
    </source>
</evidence>